<dbReference type="Proteomes" id="UP000299102">
    <property type="component" value="Unassembled WGS sequence"/>
</dbReference>
<name>A0A4C1XBN9_EUMVA</name>
<dbReference type="AlphaFoldDB" id="A0A4C1XBN9"/>
<keyword evidence="2" id="KW-1185">Reference proteome</keyword>
<sequence length="82" mass="9446">MRSRPPRLIKSCGPEKKKNCKFPFLVDKPFYISEFAHILHQLASTAAPSQTACPKTFDGDKNQRYLLSAKRRTSDRAYKRDS</sequence>
<accession>A0A4C1XBN9</accession>
<dbReference type="EMBL" id="BGZK01000791">
    <property type="protein sequence ID" value="GBP60623.1"/>
    <property type="molecule type" value="Genomic_DNA"/>
</dbReference>
<proteinExistence type="predicted"/>
<reference evidence="1 2" key="1">
    <citation type="journal article" date="2019" name="Commun. Biol.">
        <title>The bagworm genome reveals a unique fibroin gene that provides high tensile strength.</title>
        <authorList>
            <person name="Kono N."/>
            <person name="Nakamura H."/>
            <person name="Ohtoshi R."/>
            <person name="Tomita M."/>
            <person name="Numata K."/>
            <person name="Arakawa K."/>
        </authorList>
    </citation>
    <scope>NUCLEOTIDE SEQUENCE [LARGE SCALE GENOMIC DNA]</scope>
</reference>
<comment type="caution">
    <text evidence="1">The sequence shown here is derived from an EMBL/GenBank/DDBJ whole genome shotgun (WGS) entry which is preliminary data.</text>
</comment>
<gene>
    <name evidence="1" type="ORF">EVAR_50987_1</name>
</gene>
<evidence type="ECO:0000313" key="1">
    <source>
        <dbReference type="EMBL" id="GBP60623.1"/>
    </source>
</evidence>
<protein>
    <submittedName>
        <fullName evidence="1">Uncharacterized protein</fullName>
    </submittedName>
</protein>
<organism evidence="1 2">
    <name type="scientific">Eumeta variegata</name>
    <name type="common">Bagworm moth</name>
    <name type="synonym">Eumeta japonica</name>
    <dbReference type="NCBI Taxonomy" id="151549"/>
    <lineage>
        <taxon>Eukaryota</taxon>
        <taxon>Metazoa</taxon>
        <taxon>Ecdysozoa</taxon>
        <taxon>Arthropoda</taxon>
        <taxon>Hexapoda</taxon>
        <taxon>Insecta</taxon>
        <taxon>Pterygota</taxon>
        <taxon>Neoptera</taxon>
        <taxon>Endopterygota</taxon>
        <taxon>Lepidoptera</taxon>
        <taxon>Glossata</taxon>
        <taxon>Ditrysia</taxon>
        <taxon>Tineoidea</taxon>
        <taxon>Psychidae</taxon>
        <taxon>Oiketicinae</taxon>
        <taxon>Eumeta</taxon>
    </lineage>
</organism>
<evidence type="ECO:0000313" key="2">
    <source>
        <dbReference type="Proteomes" id="UP000299102"/>
    </source>
</evidence>